<dbReference type="Gene3D" id="1.10.8.550">
    <property type="entry name" value="Proto-chlorophyllide reductase 57 kD subunit B"/>
    <property type="match status" value="1"/>
</dbReference>
<dbReference type="InterPro" id="IPR017900">
    <property type="entry name" value="4Fe4S_Fe_S_CS"/>
</dbReference>
<evidence type="ECO:0000256" key="3">
    <source>
        <dbReference type="ARBA" id="ARBA00023004"/>
    </source>
</evidence>
<protein>
    <submittedName>
        <fullName evidence="7">4Fe-4S binding protein</fullName>
    </submittedName>
</protein>
<keyword evidence="2" id="KW-0479">Metal-binding</keyword>
<dbReference type="Pfam" id="PF00037">
    <property type="entry name" value="Fer4"/>
    <property type="match status" value="1"/>
</dbReference>
<keyword evidence="1" id="KW-0004">4Fe-4S</keyword>
<dbReference type="PANTHER" id="PTHR43122">
    <property type="entry name" value="FERREDOXIN SUBUNIT OF PYRUVATE:FLAVODOXIN OXIDOREDUCTASE-RELATED"/>
    <property type="match status" value="1"/>
</dbReference>
<dbReference type="InterPro" id="IPR017896">
    <property type="entry name" value="4Fe4S_Fe-S-bd"/>
</dbReference>
<feature type="domain" description="4Fe-4S ferredoxin-type" evidence="6">
    <location>
        <begin position="203"/>
        <end position="232"/>
    </location>
</feature>
<gene>
    <name evidence="7" type="ORF">HYY20_12275</name>
</gene>
<reference evidence="7" key="1">
    <citation type="submission" date="2020-07" db="EMBL/GenBank/DDBJ databases">
        <title>Huge and variable diversity of episymbiotic CPR bacteria and DPANN archaea in groundwater ecosystems.</title>
        <authorList>
            <person name="He C.Y."/>
            <person name="Keren R."/>
            <person name="Whittaker M."/>
            <person name="Farag I.F."/>
            <person name="Doudna J."/>
            <person name="Cate J.H.D."/>
            <person name="Banfield J.F."/>
        </authorList>
    </citation>
    <scope>NUCLEOTIDE SEQUENCE</scope>
    <source>
        <strain evidence="7">NC_groundwater_672_Ag_B-0.1um_62_36</strain>
    </source>
</reference>
<evidence type="ECO:0000256" key="5">
    <source>
        <dbReference type="SAM" id="MobiDB-lite"/>
    </source>
</evidence>
<dbReference type="GO" id="GO:0015979">
    <property type="term" value="P:photosynthesis"/>
    <property type="evidence" value="ECO:0007669"/>
    <property type="project" value="InterPro"/>
</dbReference>
<feature type="region of interest" description="Disordered" evidence="5">
    <location>
        <begin position="1"/>
        <end position="20"/>
    </location>
</feature>
<dbReference type="SUPFAM" id="SSF54862">
    <property type="entry name" value="4Fe-4S ferredoxins"/>
    <property type="match status" value="1"/>
</dbReference>
<dbReference type="Pfam" id="PF01077">
    <property type="entry name" value="NIR_SIR"/>
    <property type="match status" value="1"/>
</dbReference>
<evidence type="ECO:0000256" key="2">
    <source>
        <dbReference type="ARBA" id="ARBA00022723"/>
    </source>
</evidence>
<evidence type="ECO:0000256" key="1">
    <source>
        <dbReference type="ARBA" id="ARBA00022485"/>
    </source>
</evidence>
<dbReference type="InterPro" id="IPR013580">
    <property type="entry name" value="LI-POR_suB-like_C"/>
</dbReference>
<accession>A0A932FXR3</accession>
<dbReference type="PROSITE" id="PS51379">
    <property type="entry name" value="4FE4S_FER_2"/>
    <property type="match status" value="2"/>
</dbReference>
<dbReference type="Pfam" id="PF08369">
    <property type="entry name" value="PCP_red"/>
    <property type="match status" value="1"/>
</dbReference>
<evidence type="ECO:0000313" key="7">
    <source>
        <dbReference type="EMBL" id="MBI2877647.1"/>
    </source>
</evidence>
<name>A0A932FXR3_UNCTE</name>
<dbReference type="AlphaFoldDB" id="A0A932FXR3"/>
<dbReference type="GO" id="GO:0016491">
    <property type="term" value="F:oxidoreductase activity"/>
    <property type="evidence" value="ECO:0007669"/>
    <property type="project" value="InterPro"/>
</dbReference>
<dbReference type="InterPro" id="IPR042298">
    <property type="entry name" value="P-CP_red_C"/>
</dbReference>
<keyword evidence="3" id="KW-0408">Iron</keyword>
<comment type="caution">
    <text evidence="7">The sequence shown here is derived from an EMBL/GenBank/DDBJ whole genome shotgun (WGS) entry which is preliminary data.</text>
</comment>
<feature type="domain" description="4Fe-4S ferredoxin-type" evidence="6">
    <location>
        <begin position="174"/>
        <end position="202"/>
    </location>
</feature>
<evidence type="ECO:0000256" key="4">
    <source>
        <dbReference type="ARBA" id="ARBA00023014"/>
    </source>
</evidence>
<dbReference type="GO" id="GO:0051539">
    <property type="term" value="F:4 iron, 4 sulfur cluster binding"/>
    <property type="evidence" value="ECO:0007669"/>
    <property type="project" value="UniProtKB-KW"/>
</dbReference>
<keyword evidence="4" id="KW-0411">Iron-sulfur</keyword>
<dbReference type="Proteomes" id="UP000769766">
    <property type="component" value="Unassembled WGS sequence"/>
</dbReference>
<dbReference type="InterPro" id="IPR006067">
    <property type="entry name" value="NO2/SO3_Rdtase_4Fe4S_dom"/>
</dbReference>
<evidence type="ECO:0000313" key="8">
    <source>
        <dbReference type="Proteomes" id="UP000769766"/>
    </source>
</evidence>
<dbReference type="PANTHER" id="PTHR43122:SF1">
    <property type="entry name" value="IRON-SULFUR-BINDING PROTEIN"/>
    <property type="match status" value="1"/>
</dbReference>
<dbReference type="GO" id="GO:0020037">
    <property type="term" value="F:heme binding"/>
    <property type="evidence" value="ECO:0007669"/>
    <property type="project" value="InterPro"/>
</dbReference>
<evidence type="ECO:0000259" key="6">
    <source>
        <dbReference type="PROSITE" id="PS51379"/>
    </source>
</evidence>
<dbReference type="GO" id="GO:0015995">
    <property type="term" value="P:chlorophyll biosynthetic process"/>
    <property type="evidence" value="ECO:0007669"/>
    <property type="project" value="InterPro"/>
</dbReference>
<dbReference type="InterPro" id="IPR045854">
    <property type="entry name" value="NO2/SO3_Rdtase_4Fe4S_sf"/>
</dbReference>
<dbReference type="Gene3D" id="3.30.70.20">
    <property type="match status" value="1"/>
</dbReference>
<organism evidence="7 8">
    <name type="scientific">Tectimicrobiota bacterium</name>
    <dbReference type="NCBI Taxonomy" id="2528274"/>
    <lineage>
        <taxon>Bacteria</taxon>
        <taxon>Pseudomonadati</taxon>
        <taxon>Nitrospinota/Tectimicrobiota group</taxon>
        <taxon>Candidatus Tectimicrobiota</taxon>
    </lineage>
</organism>
<dbReference type="EMBL" id="JACPRF010000376">
    <property type="protein sequence ID" value="MBI2877647.1"/>
    <property type="molecule type" value="Genomic_DNA"/>
</dbReference>
<dbReference type="SUPFAM" id="SSF56014">
    <property type="entry name" value="Nitrite and sulphite reductase 4Fe-4S domain-like"/>
    <property type="match status" value="1"/>
</dbReference>
<dbReference type="GO" id="GO:0046872">
    <property type="term" value="F:metal ion binding"/>
    <property type="evidence" value="ECO:0007669"/>
    <property type="project" value="UniProtKB-KW"/>
</dbReference>
<proteinExistence type="predicted"/>
<sequence>MARTDQERDQGRPEALSWEREASDLMKRVPFFVRPFARGKVEEWVRSEGRTRVTTEDVRRCRARFLKEVDRQEPPPGGSGMASPPERAGEEVPELYQVTPCRGKGLGCPFARVETQDLTHLLEERLQASGITAFLLQRTDGLLLPHHRFKVALAGCPNGCSQPQIKDFGLIAQSVPGRGEGTCTRCGLCLEACQERAIILEEEGPVIHQERCVNCGLCAQACPQRAIVTQQEGYRILVGGRLGRHPHLGEELLPLASVEEVLEALERCLNAFMELAEPRERFSDFIVRHSRGQGTVKNLVNLSLPAAL</sequence>
<dbReference type="Gene3D" id="3.30.413.10">
    <property type="entry name" value="Sulfite Reductase Hemoprotein, domain 1"/>
    <property type="match status" value="1"/>
</dbReference>
<feature type="region of interest" description="Disordered" evidence="5">
    <location>
        <begin position="67"/>
        <end position="90"/>
    </location>
</feature>
<dbReference type="PROSITE" id="PS00198">
    <property type="entry name" value="4FE4S_FER_1"/>
    <property type="match status" value="1"/>
</dbReference>